<comment type="subcellular location">
    <subcellularLocation>
        <location evidence="1">Membrane</location>
        <topology evidence="1">Multi-pass membrane protein</topology>
    </subcellularLocation>
</comment>
<accession>A0A9N8JT00</accession>
<feature type="transmembrane region" description="Helical" evidence="14">
    <location>
        <begin position="215"/>
        <end position="234"/>
    </location>
</feature>
<comment type="similarity">
    <text evidence="2">Belongs to the GPC1 family.</text>
</comment>
<dbReference type="PANTHER" id="PTHR31201">
    <property type="entry name" value="OS01G0585100 PROTEIN"/>
    <property type="match status" value="1"/>
</dbReference>
<dbReference type="PANTHER" id="PTHR31201:SF1">
    <property type="entry name" value="GLYCEROPHOSPHOCHOLINE ACYLTRANSFERASE 1"/>
    <property type="match status" value="1"/>
</dbReference>
<keyword evidence="11" id="KW-1208">Phospholipid metabolism</keyword>
<keyword evidence="7 14" id="KW-1133">Transmembrane helix</keyword>
<evidence type="ECO:0000256" key="12">
    <source>
        <dbReference type="ARBA" id="ARBA00023315"/>
    </source>
</evidence>
<feature type="transmembrane region" description="Helical" evidence="14">
    <location>
        <begin position="187"/>
        <end position="208"/>
    </location>
</feature>
<sequence length="408" mass="47485">MSQPVDTLKPKPEVPGAATASGQTSTPDADYLSAVDAQQYAGMTSQPTSPGYPYSNLALPQRLERFQHSITAQKDKVRRQQQKLRMSSITAKDKMVEEWRRRVPTPDEQLEKYKRRMRDNVDRLGKRWNDAKAVTLREKISFITGVLNIFISGYLIGAYPEYFHIWYTAQLAYFMPIRYYKYHKIGYHYFLADLCYFVNLLMLLTMWFFPNSKRLFISTYCLAMGNNAVAIAMWRNSLVFHSLDKLQKEKFPAIYSIKHSSPSSPEHYTLGGMIIWATVPYACWQLSYHFMITVRRKDKIAAAFMLIQYMYALITMVPCPLWFWYRWASATFLLVVFTWATYNGATFYIDVFGRRMEKEFEALKKEVAKWQATPEGKPILDESDPALKAVKGMSLDSQEPTQHHSENH</sequence>
<evidence type="ECO:0000256" key="3">
    <source>
        <dbReference type="ARBA" id="ARBA00019082"/>
    </source>
</evidence>
<protein>
    <recommendedName>
        <fullName evidence="3">Glycerophosphocholine acyltransferase 1</fullName>
    </recommendedName>
</protein>
<dbReference type="Proteomes" id="UP000716446">
    <property type="component" value="Unassembled WGS sequence"/>
</dbReference>
<evidence type="ECO:0000256" key="5">
    <source>
        <dbReference type="ARBA" id="ARBA00022679"/>
    </source>
</evidence>
<evidence type="ECO:0000256" key="6">
    <source>
        <dbReference type="ARBA" id="ARBA00022692"/>
    </source>
</evidence>
<gene>
    <name evidence="15" type="ORF">AWRI4619_LOCUS8191</name>
</gene>
<feature type="transmembrane region" description="Helical" evidence="14">
    <location>
        <begin position="268"/>
        <end position="288"/>
    </location>
</feature>
<evidence type="ECO:0000256" key="4">
    <source>
        <dbReference type="ARBA" id="ARBA00022516"/>
    </source>
</evidence>
<evidence type="ECO:0000256" key="7">
    <source>
        <dbReference type="ARBA" id="ARBA00022989"/>
    </source>
</evidence>
<keyword evidence="5" id="KW-0808">Transferase</keyword>
<dbReference type="Pfam" id="PF10998">
    <property type="entry name" value="DUF2838"/>
    <property type="match status" value="1"/>
</dbReference>
<dbReference type="GO" id="GO:0006656">
    <property type="term" value="P:phosphatidylcholine biosynthetic process"/>
    <property type="evidence" value="ECO:0007669"/>
    <property type="project" value="TreeGrafter"/>
</dbReference>
<comment type="caution">
    <text evidence="15">The sequence shown here is derived from an EMBL/GenBank/DDBJ whole genome shotgun (WGS) entry which is preliminary data.</text>
</comment>
<evidence type="ECO:0000256" key="1">
    <source>
        <dbReference type="ARBA" id="ARBA00004141"/>
    </source>
</evidence>
<evidence type="ECO:0000313" key="16">
    <source>
        <dbReference type="Proteomes" id="UP000716446"/>
    </source>
</evidence>
<keyword evidence="9 14" id="KW-0472">Membrane</keyword>
<feature type="transmembrane region" description="Helical" evidence="14">
    <location>
        <begin position="142"/>
        <end position="167"/>
    </location>
</feature>
<dbReference type="GO" id="GO:0016020">
    <property type="term" value="C:membrane"/>
    <property type="evidence" value="ECO:0007669"/>
    <property type="project" value="UniProtKB-SubCell"/>
</dbReference>
<dbReference type="EMBL" id="CAIJEN010000014">
    <property type="protein sequence ID" value="CAD0094093.1"/>
    <property type="molecule type" value="Genomic_DNA"/>
</dbReference>
<keyword evidence="12" id="KW-0012">Acyltransferase</keyword>
<evidence type="ECO:0000256" key="11">
    <source>
        <dbReference type="ARBA" id="ARBA00023264"/>
    </source>
</evidence>
<evidence type="ECO:0000256" key="2">
    <source>
        <dbReference type="ARBA" id="ARBA00006675"/>
    </source>
</evidence>
<feature type="transmembrane region" description="Helical" evidence="14">
    <location>
        <begin position="330"/>
        <end position="349"/>
    </location>
</feature>
<keyword evidence="10" id="KW-0594">Phospholipid biosynthesis</keyword>
<evidence type="ECO:0000256" key="14">
    <source>
        <dbReference type="SAM" id="Phobius"/>
    </source>
</evidence>
<keyword evidence="16" id="KW-1185">Reference proteome</keyword>
<evidence type="ECO:0000256" key="13">
    <source>
        <dbReference type="SAM" id="MobiDB-lite"/>
    </source>
</evidence>
<evidence type="ECO:0000256" key="10">
    <source>
        <dbReference type="ARBA" id="ARBA00023209"/>
    </source>
</evidence>
<name>A0A9N8JT00_9PEZI</name>
<keyword evidence="6 14" id="KW-0812">Transmembrane</keyword>
<dbReference type="AlphaFoldDB" id="A0A9N8JT00"/>
<feature type="transmembrane region" description="Helical" evidence="14">
    <location>
        <begin position="300"/>
        <end position="324"/>
    </location>
</feature>
<dbReference type="GO" id="GO:0016746">
    <property type="term" value="F:acyltransferase activity"/>
    <property type="evidence" value="ECO:0007669"/>
    <property type="project" value="UniProtKB-KW"/>
</dbReference>
<organism evidence="15 16">
    <name type="scientific">Aureobasidium vineae</name>
    <dbReference type="NCBI Taxonomy" id="2773715"/>
    <lineage>
        <taxon>Eukaryota</taxon>
        <taxon>Fungi</taxon>
        <taxon>Dikarya</taxon>
        <taxon>Ascomycota</taxon>
        <taxon>Pezizomycotina</taxon>
        <taxon>Dothideomycetes</taxon>
        <taxon>Dothideomycetidae</taxon>
        <taxon>Dothideales</taxon>
        <taxon>Saccotheciaceae</taxon>
        <taxon>Aureobasidium</taxon>
    </lineage>
</organism>
<evidence type="ECO:0000313" key="15">
    <source>
        <dbReference type="EMBL" id="CAD0094093.1"/>
    </source>
</evidence>
<evidence type="ECO:0000256" key="8">
    <source>
        <dbReference type="ARBA" id="ARBA00023098"/>
    </source>
</evidence>
<dbReference type="InterPro" id="IPR021261">
    <property type="entry name" value="GPCAT"/>
</dbReference>
<reference evidence="15" key="1">
    <citation type="submission" date="2020-06" db="EMBL/GenBank/DDBJ databases">
        <authorList>
            <person name="Onetto C."/>
        </authorList>
    </citation>
    <scope>NUCLEOTIDE SEQUENCE</scope>
</reference>
<feature type="region of interest" description="Disordered" evidence="13">
    <location>
        <begin position="1"/>
        <end position="55"/>
    </location>
</feature>
<evidence type="ECO:0000256" key="9">
    <source>
        <dbReference type="ARBA" id="ARBA00023136"/>
    </source>
</evidence>
<keyword evidence="8" id="KW-0443">Lipid metabolism</keyword>
<keyword evidence="4" id="KW-0444">Lipid biosynthesis</keyword>
<proteinExistence type="inferred from homology"/>